<evidence type="ECO:0000313" key="2">
    <source>
        <dbReference type="Proteomes" id="UP000324222"/>
    </source>
</evidence>
<dbReference type="Proteomes" id="UP000324222">
    <property type="component" value="Unassembled WGS sequence"/>
</dbReference>
<gene>
    <name evidence="1" type="ORF">E2C01_101688</name>
</gene>
<name>A0A5B7KGC4_PORTR</name>
<dbReference type="EMBL" id="VSRR010148355">
    <property type="protein sequence ID" value="MPD05916.1"/>
    <property type="molecule type" value="Genomic_DNA"/>
</dbReference>
<sequence>MTRPVKPSCLRASAQLAPAPPEHDTFIIIVLGPAPTCGHIEASTMPGAAHTPLTQCSLLQWGTIVGTLAPNG</sequence>
<protein>
    <submittedName>
        <fullName evidence="1">Uncharacterized protein</fullName>
    </submittedName>
</protein>
<reference evidence="1 2" key="1">
    <citation type="submission" date="2019-05" db="EMBL/GenBank/DDBJ databases">
        <title>Another draft genome of Portunus trituberculatus and its Hox gene families provides insights of decapod evolution.</title>
        <authorList>
            <person name="Jeong J.-H."/>
            <person name="Song I."/>
            <person name="Kim S."/>
            <person name="Choi T."/>
            <person name="Kim D."/>
            <person name="Ryu S."/>
            <person name="Kim W."/>
        </authorList>
    </citation>
    <scope>NUCLEOTIDE SEQUENCE [LARGE SCALE GENOMIC DNA]</scope>
    <source>
        <tissue evidence="1">Muscle</tissue>
    </source>
</reference>
<dbReference type="AlphaFoldDB" id="A0A5B7KGC4"/>
<proteinExistence type="predicted"/>
<evidence type="ECO:0000313" key="1">
    <source>
        <dbReference type="EMBL" id="MPD05916.1"/>
    </source>
</evidence>
<comment type="caution">
    <text evidence="1">The sequence shown here is derived from an EMBL/GenBank/DDBJ whole genome shotgun (WGS) entry which is preliminary data.</text>
</comment>
<keyword evidence="2" id="KW-1185">Reference proteome</keyword>
<organism evidence="1 2">
    <name type="scientific">Portunus trituberculatus</name>
    <name type="common">Swimming crab</name>
    <name type="synonym">Neptunus trituberculatus</name>
    <dbReference type="NCBI Taxonomy" id="210409"/>
    <lineage>
        <taxon>Eukaryota</taxon>
        <taxon>Metazoa</taxon>
        <taxon>Ecdysozoa</taxon>
        <taxon>Arthropoda</taxon>
        <taxon>Crustacea</taxon>
        <taxon>Multicrustacea</taxon>
        <taxon>Malacostraca</taxon>
        <taxon>Eumalacostraca</taxon>
        <taxon>Eucarida</taxon>
        <taxon>Decapoda</taxon>
        <taxon>Pleocyemata</taxon>
        <taxon>Brachyura</taxon>
        <taxon>Eubrachyura</taxon>
        <taxon>Portunoidea</taxon>
        <taxon>Portunidae</taxon>
        <taxon>Portuninae</taxon>
        <taxon>Portunus</taxon>
    </lineage>
</organism>
<accession>A0A5B7KGC4</accession>